<keyword evidence="7" id="KW-1185">Reference proteome</keyword>
<dbReference type="SMART" id="SM00398">
    <property type="entry name" value="HMG"/>
    <property type="match status" value="1"/>
</dbReference>
<organism evidence="6 7">
    <name type="scientific">Karstenula rhodostoma CBS 690.94</name>
    <dbReference type="NCBI Taxonomy" id="1392251"/>
    <lineage>
        <taxon>Eukaryota</taxon>
        <taxon>Fungi</taxon>
        <taxon>Dikarya</taxon>
        <taxon>Ascomycota</taxon>
        <taxon>Pezizomycotina</taxon>
        <taxon>Dothideomycetes</taxon>
        <taxon>Pleosporomycetidae</taxon>
        <taxon>Pleosporales</taxon>
        <taxon>Massarineae</taxon>
        <taxon>Didymosphaeriaceae</taxon>
        <taxon>Karstenula</taxon>
    </lineage>
</organism>
<reference evidence="6" key="1">
    <citation type="journal article" date="2020" name="Stud. Mycol.">
        <title>101 Dothideomycetes genomes: a test case for predicting lifestyles and emergence of pathogens.</title>
        <authorList>
            <person name="Haridas S."/>
            <person name="Albert R."/>
            <person name="Binder M."/>
            <person name="Bloem J."/>
            <person name="Labutti K."/>
            <person name="Salamov A."/>
            <person name="Andreopoulos B."/>
            <person name="Baker S."/>
            <person name="Barry K."/>
            <person name="Bills G."/>
            <person name="Bluhm B."/>
            <person name="Cannon C."/>
            <person name="Castanera R."/>
            <person name="Culley D."/>
            <person name="Daum C."/>
            <person name="Ezra D."/>
            <person name="Gonzalez J."/>
            <person name="Henrissat B."/>
            <person name="Kuo A."/>
            <person name="Liang C."/>
            <person name="Lipzen A."/>
            <person name="Lutzoni F."/>
            <person name="Magnuson J."/>
            <person name="Mondo S."/>
            <person name="Nolan M."/>
            <person name="Ohm R."/>
            <person name="Pangilinan J."/>
            <person name="Park H.-J."/>
            <person name="Ramirez L."/>
            <person name="Alfaro M."/>
            <person name="Sun H."/>
            <person name="Tritt A."/>
            <person name="Yoshinaga Y."/>
            <person name="Zwiers L.-H."/>
            <person name="Turgeon B."/>
            <person name="Goodwin S."/>
            <person name="Spatafora J."/>
            <person name="Crous P."/>
            <person name="Grigoriev I."/>
        </authorList>
    </citation>
    <scope>NUCLEOTIDE SEQUENCE</scope>
    <source>
        <strain evidence="6">CBS 690.94</strain>
    </source>
</reference>
<evidence type="ECO:0000256" key="4">
    <source>
        <dbReference type="SAM" id="MobiDB-lite"/>
    </source>
</evidence>
<evidence type="ECO:0000259" key="5">
    <source>
        <dbReference type="PROSITE" id="PS50118"/>
    </source>
</evidence>
<gene>
    <name evidence="6" type="ORF">P171DRAFT_368259</name>
</gene>
<dbReference type="SUPFAM" id="SSF47095">
    <property type="entry name" value="HMG-box"/>
    <property type="match status" value="1"/>
</dbReference>
<feature type="compositionally biased region" description="Polar residues" evidence="4">
    <location>
        <begin position="11"/>
        <end position="32"/>
    </location>
</feature>
<evidence type="ECO:0000256" key="3">
    <source>
        <dbReference type="PROSITE-ProRule" id="PRU00267"/>
    </source>
</evidence>
<dbReference type="GO" id="GO:0030154">
    <property type="term" value="P:cell differentiation"/>
    <property type="evidence" value="ECO:0007669"/>
    <property type="project" value="TreeGrafter"/>
</dbReference>
<dbReference type="InterPro" id="IPR009071">
    <property type="entry name" value="HMG_box_dom"/>
</dbReference>
<evidence type="ECO:0000313" key="6">
    <source>
        <dbReference type="EMBL" id="KAF2440565.1"/>
    </source>
</evidence>
<keyword evidence="1 3" id="KW-0238">DNA-binding</keyword>
<evidence type="ECO:0000256" key="2">
    <source>
        <dbReference type="ARBA" id="ARBA00023163"/>
    </source>
</evidence>
<protein>
    <recommendedName>
        <fullName evidence="5">HMG box domain-containing protein</fullName>
    </recommendedName>
</protein>
<dbReference type="AlphaFoldDB" id="A0A9P4PAT4"/>
<dbReference type="PANTHER" id="PTHR10270:SF161">
    <property type="entry name" value="SEX-DETERMINING REGION Y PROTEIN"/>
    <property type="match status" value="1"/>
</dbReference>
<proteinExistence type="predicted"/>
<name>A0A9P4PAT4_9PLEO</name>
<accession>A0A9P4PAT4</accession>
<feature type="domain" description="HMG box" evidence="5">
    <location>
        <begin position="37"/>
        <end position="105"/>
    </location>
</feature>
<dbReference type="GO" id="GO:0005634">
    <property type="term" value="C:nucleus"/>
    <property type="evidence" value="ECO:0007669"/>
    <property type="project" value="UniProtKB-UniRule"/>
</dbReference>
<dbReference type="InterPro" id="IPR036910">
    <property type="entry name" value="HMG_box_dom_sf"/>
</dbReference>
<feature type="DNA-binding region" description="HMG box" evidence="3">
    <location>
        <begin position="37"/>
        <end position="105"/>
    </location>
</feature>
<dbReference type="OrthoDB" id="6247875at2759"/>
<keyword evidence="2" id="KW-0804">Transcription</keyword>
<comment type="caution">
    <text evidence="6">The sequence shown here is derived from an EMBL/GenBank/DDBJ whole genome shotgun (WGS) entry which is preliminary data.</text>
</comment>
<dbReference type="PROSITE" id="PS50118">
    <property type="entry name" value="HMG_BOX_2"/>
    <property type="match status" value="1"/>
</dbReference>
<dbReference type="EMBL" id="MU001507">
    <property type="protein sequence ID" value="KAF2440565.1"/>
    <property type="molecule type" value="Genomic_DNA"/>
</dbReference>
<evidence type="ECO:0000256" key="1">
    <source>
        <dbReference type="ARBA" id="ARBA00023125"/>
    </source>
</evidence>
<dbReference type="CDD" id="cd01389">
    <property type="entry name" value="HMG-box_ROX1-like"/>
    <property type="match status" value="1"/>
</dbReference>
<dbReference type="Gene3D" id="1.10.30.10">
    <property type="entry name" value="High mobility group box domain"/>
    <property type="match status" value="1"/>
</dbReference>
<dbReference type="Proteomes" id="UP000799764">
    <property type="component" value="Unassembled WGS sequence"/>
</dbReference>
<keyword evidence="3" id="KW-0539">Nucleus</keyword>
<dbReference type="Pfam" id="PF00505">
    <property type="entry name" value="HMG_box"/>
    <property type="match status" value="1"/>
</dbReference>
<sequence>MRAPAFPLSLEPSSFTSTSTEQPATTSHTASSIRKGPPRPMNCWMLYRDTRHKQLKDQFPHLTVQQISTLCSEGWKNLSPAEKDEWRVRAKDAKEEHQRMYPDYKYTPRKPGEKKKRQSRKAAQAAMAATAPANITGQGEIHLPSSSVVSAMPLPPNEDFRTASDDMSSNINDSLFGVAGQPIEADNASSQQGLSFHNDEMVRQDLLDFEFGSSFDFDYLVFGDDDCAFRYGADASATLPAFTTDMF</sequence>
<dbReference type="GO" id="GO:0000978">
    <property type="term" value="F:RNA polymerase II cis-regulatory region sequence-specific DNA binding"/>
    <property type="evidence" value="ECO:0007669"/>
    <property type="project" value="TreeGrafter"/>
</dbReference>
<dbReference type="InterPro" id="IPR050140">
    <property type="entry name" value="SRY-related_HMG-box_TF-like"/>
</dbReference>
<evidence type="ECO:0000313" key="7">
    <source>
        <dbReference type="Proteomes" id="UP000799764"/>
    </source>
</evidence>
<dbReference type="PANTHER" id="PTHR10270">
    <property type="entry name" value="SOX TRANSCRIPTION FACTOR"/>
    <property type="match status" value="1"/>
</dbReference>
<feature type="region of interest" description="Disordered" evidence="4">
    <location>
        <begin position="1"/>
        <end position="38"/>
    </location>
</feature>
<dbReference type="GO" id="GO:0001228">
    <property type="term" value="F:DNA-binding transcription activator activity, RNA polymerase II-specific"/>
    <property type="evidence" value="ECO:0007669"/>
    <property type="project" value="TreeGrafter"/>
</dbReference>